<dbReference type="KEGG" id="nml:Namu_3087"/>
<gene>
    <name evidence="2" type="ordered locus">Namu_3087</name>
</gene>
<dbReference type="HOGENOM" id="CLU_038123_1_0_11"/>
<evidence type="ECO:0000313" key="2">
    <source>
        <dbReference type="EMBL" id="ACV79421.1"/>
    </source>
</evidence>
<dbReference type="InterPro" id="IPR041497">
    <property type="entry name" value="Thump-like"/>
</dbReference>
<dbReference type="InParanoid" id="C8XBR7"/>
<accession>C8XBR7</accession>
<dbReference type="InterPro" id="IPR029063">
    <property type="entry name" value="SAM-dependent_MTases_sf"/>
</dbReference>
<keyword evidence="3" id="KW-1185">Reference proteome</keyword>
<name>C8XBR7_NAKMY</name>
<dbReference type="AlphaFoldDB" id="C8XBR7"/>
<dbReference type="EMBL" id="CP001737">
    <property type="protein sequence ID" value="ACV79421.1"/>
    <property type="molecule type" value="Genomic_DNA"/>
</dbReference>
<dbReference type="PANTHER" id="PTHR14741">
    <property type="entry name" value="S-ADENOSYLMETHIONINE-DEPENDENT METHYLTRANSFERASE RELATED"/>
    <property type="match status" value="1"/>
</dbReference>
<dbReference type="Proteomes" id="UP000002218">
    <property type="component" value="Chromosome"/>
</dbReference>
<evidence type="ECO:0000313" key="3">
    <source>
        <dbReference type="Proteomes" id="UP000002218"/>
    </source>
</evidence>
<dbReference type="PANTHER" id="PTHR14741:SF32">
    <property type="entry name" value="TRIMETHYLGUANOSINE SYNTHASE"/>
    <property type="match status" value="1"/>
</dbReference>
<protein>
    <recommendedName>
        <fullName evidence="1">THUMP-like domain-containing protein</fullName>
    </recommendedName>
</protein>
<reference evidence="3" key="1">
    <citation type="submission" date="2009-09" db="EMBL/GenBank/DDBJ databases">
        <title>The complete genome of Nakamurella multipartita DSM 44233.</title>
        <authorList>
            <consortium name="US DOE Joint Genome Institute (JGI-PGF)"/>
            <person name="Lucas S."/>
            <person name="Copeland A."/>
            <person name="Lapidus A."/>
            <person name="Glavina del Rio T."/>
            <person name="Dalin E."/>
            <person name="Tice H."/>
            <person name="Bruce D."/>
            <person name="Goodwin L."/>
            <person name="Pitluck S."/>
            <person name="Kyrpides N."/>
            <person name="Mavromatis K."/>
            <person name="Ivanova N."/>
            <person name="Ovchinnikova G."/>
            <person name="Sims D."/>
            <person name="Meincke L."/>
            <person name="Brettin T."/>
            <person name="Detter J.C."/>
            <person name="Han C."/>
            <person name="Larimer F."/>
            <person name="Land M."/>
            <person name="Hauser L."/>
            <person name="Markowitz V."/>
            <person name="Cheng J.-F."/>
            <person name="Hugenholtz P."/>
            <person name="Woyke T."/>
            <person name="Wu D."/>
            <person name="Klenk H.-P."/>
            <person name="Eisen J.A."/>
        </authorList>
    </citation>
    <scope>NUCLEOTIDE SEQUENCE [LARGE SCALE GENOMIC DNA]</scope>
    <source>
        <strain evidence="3">ATCC 700099 / DSM 44233 / CIP 104796 / JCM 9543 / NBRC 105858 / Y-104</strain>
    </source>
</reference>
<dbReference type="Gene3D" id="3.40.50.150">
    <property type="entry name" value="Vaccinia Virus protein VP39"/>
    <property type="match status" value="1"/>
</dbReference>
<dbReference type="RefSeq" id="WP_015748289.1">
    <property type="nucleotide sequence ID" value="NC_013235.1"/>
</dbReference>
<dbReference type="STRING" id="479431.Namu_3087"/>
<evidence type="ECO:0000259" key="1">
    <source>
        <dbReference type="Pfam" id="PF18096"/>
    </source>
</evidence>
<dbReference type="SUPFAM" id="SSF53335">
    <property type="entry name" value="S-adenosyl-L-methionine-dependent methyltransferases"/>
    <property type="match status" value="1"/>
</dbReference>
<dbReference type="OrthoDB" id="9810570at2"/>
<dbReference type="Pfam" id="PF18096">
    <property type="entry name" value="Thump_like"/>
    <property type="match status" value="1"/>
</dbReference>
<organism evidence="2 3">
    <name type="scientific">Nakamurella multipartita (strain ATCC 700099 / DSM 44233 / CIP 104796 / JCM 9543 / NBRC 105858 / Y-104)</name>
    <name type="common">Microsphaera multipartita</name>
    <dbReference type="NCBI Taxonomy" id="479431"/>
    <lineage>
        <taxon>Bacteria</taxon>
        <taxon>Bacillati</taxon>
        <taxon>Actinomycetota</taxon>
        <taxon>Actinomycetes</taxon>
        <taxon>Nakamurellales</taxon>
        <taxon>Nakamurellaceae</taxon>
        <taxon>Nakamurella</taxon>
    </lineage>
</organism>
<feature type="domain" description="THUMP-like" evidence="1">
    <location>
        <begin position="327"/>
        <end position="402"/>
    </location>
</feature>
<proteinExistence type="predicted"/>
<sequence>MAYRFDPDDVRYLTGPAGADALAVAQALPLTEDSLLADLGRVRAVAATRAGAVVETVRLRRRAVGKLGPAAAGWLFTDEALQQATPEPVARHRARRLAGLGVHDLTCSIGADLAALAAGAARGGPVTVGSDLDPVRVLMARHNVAAVGLPPRVLVADALTRTTRGLLGYADPARRDGGRRITSTSTVPAVDELDAAHADRPPVLRVPPGLDYDALARPGEVELVSLDGVAREAVLWPPELAGPARRATVLSSTVLSSTVLSSAGDGWTVTSDEPDDVPVGPIGEFLIDPDPAVVRAHLVRQYAARHGLGQLDPHLAYLTGPAVPAGVRGFRILDRAPYAEKTVARWIRRDGVGTLEIKQRGTPIVPDELRRRLRSALTGPTREAATLVVARVGRRAEAFWCRATQPSPAGGPAGGP</sequence>
<dbReference type="eggNOG" id="COG0116">
    <property type="taxonomic scope" value="Bacteria"/>
</dbReference>
<reference evidence="2 3" key="2">
    <citation type="journal article" date="2010" name="Stand. Genomic Sci.">
        <title>Complete genome sequence of Nakamurella multipartita type strain (Y-104).</title>
        <authorList>
            <person name="Tice H."/>
            <person name="Mayilraj S."/>
            <person name="Sims D."/>
            <person name="Lapidus A."/>
            <person name="Nolan M."/>
            <person name="Lucas S."/>
            <person name="Glavina Del Rio T."/>
            <person name="Copeland A."/>
            <person name="Cheng J.F."/>
            <person name="Meincke L."/>
            <person name="Bruce D."/>
            <person name="Goodwin L."/>
            <person name="Pitluck S."/>
            <person name="Ivanova N."/>
            <person name="Mavromatis K."/>
            <person name="Ovchinnikova G."/>
            <person name="Pati A."/>
            <person name="Chen A."/>
            <person name="Palaniappan K."/>
            <person name="Land M."/>
            <person name="Hauser L."/>
            <person name="Chang Y.J."/>
            <person name="Jeffries C.D."/>
            <person name="Detter J.C."/>
            <person name="Brettin T."/>
            <person name="Rohde M."/>
            <person name="Goker M."/>
            <person name="Bristow J."/>
            <person name="Eisen J.A."/>
            <person name="Markowitz V."/>
            <person name="Hugenholtz P."/>
            <person name="Kyrpides N.C."/>
            <person name="Klenk H.P."/>
            <person name="Chen F."/>
        </authorList>
    </citation>
    <scope>NUCLEOTIDE SEQUENCE [LARGE SCALE GENOMIC DNA]</scope>
    <source>
        <strain evidence="3">ATCC 700099 / DSM 44233 / CIP 104796 / JCM 9543 / NBRC 105858 / Y-104</strain>
    </source>
</reference>